<dbReference type="EMBL" id="JAIQCV010000006">
    <property type="protein sequence ID" value="KAH1089629.1"/>
    <property type="molecule type" value="Genomic_DNA"/>
</dbReference>
<sequence>MKHLAVIFREHIGINDNDSLEVSDLTKSEFSISISKLCKTVEKDTVIRKDRVLNRTIKDRGERFKTVKNIKIFLLDSMNFMVALINSHIDTEPNKVVGVSNSKHRSTGIASKQ</sequence>
<comment type="caution">
    <text evidence="1">The sequence shown here is derived from an EMBL/GenBank/DDBJ whole genome shotgun (WGS) entry which is preliminary data.</text>
</comment>
<reference evidence="1 2" key="1">
    <citation type="journal article" date="2021" name="Plant Biotechnol. J.">
        <title>Multi-omics assisted identification of the key and species-specific regulatory components of drought-tolerant mechanisms in Gossypium stocksii.</title>
        <authorList>
            <person name="Yu D."/>
            <person name="Ke L."/>
            <person name="Zhang D."/>
            <person name="Wu Y."/>
            <person name="Sun Y."/>
            <person name="Mei J."/>
            <person name="Sun J."/>
            <person name="Sun Y."/>
        </authorList>
    </citation>
    <scope>NUCLEOTIDE SEQUENCE [LARGE SCALE GENOMIC DNA]</scope>
    <source>
        <strain evidence="2">cv. E1</strain>
        <tissue evidence="1">Leaf</tissue>
    </source>
</reference>
<gene>
    <name evidence="1" type="ORF">J1N35_016886</name>
</gene>
<protein>
    <submittedName>
        <fullName evidence="1">Uncharacterized protein</fullName>
    </submittedName>
</protein>
<proteinExistence type="predicted"/>
<evidence type="ECO:0000313" key="2">
    <source>
        <dbReference type="Proteomes" id="UP000828251"/>
    </source>
</evidence>
<name>A0A9D3VLF4_9ROSI</name>
<organism evidence="1 2">
    <name type="scientific">Gossypium stocksii</name>
    <dbReference type="NCBI Taxonomy" id="47602"/>
    <lineage>
        <taxon>Eukaryota</taxon>
        <taxon>Viridiplantae</taxon>
        <taxon>Streptophyta</taxon>
        <taxon>Embryophyta</taxon>
        <taxon>Tracheophyta</taxon>
        <taxon>Spermatophyta</taxon>
        <taxon>Magnoliopsida</taxon>
        <taxon>eudicotyledons</taxon>
        <taxon>Gunneridae</taxon>
        <taxon>Pentapetalae</taxon>
        <taxon>rosids</taxon>
        <taxon>malvids</taxon>
        <taxon>Malvales</taxon>
        <taxon>Malvaceae</taxon>
        <taxon>Malvoideae</taxon>
        <taxon>Gossypium</taxon>
    </lineage>
</organism>
<keyword evidence="2" id="KW-1185">Reference proteome</keyword>
<dbReference type="Proteomes" id="UP000828251">
    <property type="component" value="Unassembled WGS sequence"/>
</dbReference>
<accession>A0A9D3VLF4</accession>
<evidence type="ECO:0000313" key="1">
    <source>
        <dbReference type="EMBL" id="KAH1089629.1"/>
    </source>
</evidence>
<dbReference type="AlphaFoldDB" id="A0A9D3VLF4"/>